<comment type="caution">
    <text evidence="1">The sequence shown here is derived from an EMBL/GenBank/DDBJ whole genome shotgun (WGS) entry which is preliminary data.</text>
</comment>
<proteinExistence type="predicted"/>
<evidence type="ECO:0000313" key="2">
    <source>
        <dbReference type="Proteomes" id="UP001239111"/>
    </source>
</evidence>
<protein>
    <submittedName>
        <fullName evidence="1">Uncharacterized protein</fullName>
    </submittedName>
</protein>
<reference evidence="1" key="1">
    <citation type="submission" date="2023-04" db="EMBL/GenBank/DDBJ databases">
        <title>A chromosome-level genome assembly of the parasitoid wasp Eretmocerus hayati.</title>
        <authorList>
            <person name="Zhong Y."/>
            <person name="Liu S."/>
            <person name="Liu Y."/>
        </authorList>
    </citation>
    <scope>NUCLEOTIDE SEQUENCE</scope>
    <source>
        <strain evidence="1">ZJU_SS_LIU_2023</strain>
    </source>
</reference>
<gene>
    <name evidence="1" type="ORF">QAD02_007919</name>
</gene>
<keyword evidence="2" id="KW-1185">Reference proteome</keyword>
<dbReference type="Proteomes" id="UP001239111">
    <property type="component" value="Chromosome 4"/>
</dbReference>
<sequence>MAVESPCCIVWDGDPNSQDMQCAYRNEISVETNQVSTTVRGRYYTVLRHHDPQKYFSLFNTMSSNKTLSFLLQVQNTSEIEKKIGCGQIEELIFQANNELRLVRNMLEWRSWESLSTEHSGNQWMWPPHS</sequence>
<accession>A0ACC2N503</accession>
<evidence type="ECO:0000313" key="1">
    <source>
        <dbReference type="EMBL" id="KAJ8666257.1"/>
    </source>
</evidence>
<name>A0ACC2N503_9HYME</name>
<organism evidence="1 2">
    <name type="scientific">Eretmocerus hayati</name>
    <dbReference type="NCBI Taxonomy" id="131215"/>
    <lineage>
        <taxon>Eukaryota</taxon>
        <taxon>Metazoa</taxon>
        <taxon>Ecdysozoa</taxon>
        <taxon>Arthropoda</taxon>
        <taxon>Hexapoda</taxon>
        <taxon>Insecta</taxon>
        <taxon>Pterygota</taxon>
        <taxon>Neoptera</taxon>
        <taxon>Endopterygota</taxon>
        <taxon>Hymenoptera</taxon>
        <taxon>Apocrita</taxon>
        <taxon>Proctotrupomorpha</taxon>
        <taxon>Chalcidoidea</taxon>
        <taxon>Aphelinidae</taxon>
        <taxon>Aphelininae</taxon>
        <taxon>Eretmocerus</taxon>
    </lineage>
</organism>
<dbReference type="EMBL" id="CM056744">
    <property type="protein sequence ID" value="KAJ8666257.1"/>
    <property type="molecule type" value="Genomic_DNA"/>
</dbReference>